<evidence type="ECO:0000313" key="12">
    <source>
        <dbReference type="WBParaSite" id="BXY_1116800.1"/>
    </source>
</evidence>
<sequence length="531" mass="61130">MRKDYWWADLDQVLEDGDACEAFMQWIQNESNALPFNLHFSIVAFKKMFEVRDSDARKLAEEIHEEYLSDNNKLCIFNDRRISDRIQQRLQDKNFPIDKSLFDECIPYVRKFLQAQLQSFHQSQEFLDLWNSVERSTGHIQRPSTSSVDATHSSFDSKYKTNTHRRETKLTSRTLLRTQHDRDLVLGQSHVERLFGIHSTTLKHPYVCNATTSKNDSTVSSNLSNERKKAYNKEHPLVPNDTRSFNGPQPAFRHDTDDGRRVFADLLIKKLTILDGKQNRTEKMNEKIKEIDKRNNFSARDAVIFVGKSDSAYDFADDDDDLDSYVKRRMMDSNKPSPTRQSPLNGSFKNRRRSPRSCSPDRPKKEVFDPMSWSMSGVSHNMSSNSCKSKKPSRYEYDDDTSGIGSMATTYLSNASLPIKKKHRAMVFQKAREMSSKNQCLDSHNIPTKLSLKGSDGVPIVAHVPKSKITLKEFRKYMSISSKAKKRLYFKSHAEDPNAPYELLLVEDDASFVPVFEGCVAAECRSFSDSD</sequence>
<feature type="region of interest" description="Disordered" evidence="5">
    <location>
        <begin position="139"/>
        <end position="168"/>
    </location>
</feature>
<dbReference type="Pfam" id="PF00615">
    <property type="entry name" value="RGS"/>
    <property type="match status" value="1"/>
</dbReference>
<evidence type="ECO:0000256" key="4">
    <source>
        <dbReference type="PROSITE-ProRule" id="PRU00069"/>
    </source>
</evidence>
<feature type="domain" description="RGS" evidence="6">
    <location>
        <begin position="9"/>
        <end position="114"/>
    </location>
</feature>
<dbReference type="InterPro" id="IPR043581">
    <property type="entry name" value="Axin-like"/>
</dbReference>
<accession>A0A1I7SDR1</accession>
<feature type="region of interest" description="Disordered" evidence="5">
    <location>
        <begin position="236"/>
        <end position="256"/>
    </location>
</feature>
<feature type="compositionally biased region" description="Basic and acidic residues" evidence="5">
    <location>
        <begin position="359"/>
        <end position="368"/>
    </location>
</feature>
<dbReference type="GO" id="GO:0048468">
    <property type="term" value="P:cell development"/>
    <property type="evidence" value="ECO:0007669"/>
    <property type="project" value="TreeGrafter"/>
</dbReference>
<dbReference type="Proteomes" id="UP000095284">
    <property type="component" value="Unplaced"/>
</dbReference>
<keyword evidence="11" id="KW-1185">Reference proteome</keyword>
<dbReference type="PROSITE" id="PS50132">
    <property type="entry name" value="RGS"/>
    <property type="match status" value="1"/>
</dbReference>
<dbReference type="PROSITE" id="PS50841">
    <property type="entry name" value="DIX"/>
    <property type="match status" value="1"/>
</dbReference>
<feature type="compositionally biased region" description="Polar residues" evidence="5">
    <location>
        <begin position="139"/>
        <end position="154"/>
    </location>
</feature>
<dbReference type="InterPro" id="IPR029071">
    <property type="entry name" value="Ubiquitin-like_domsf"/>
</dbReference>
<dbReference type="PANTHER" id="PTHR46102">
    <property type="entry name" value="AXIN"/>
    <property type="match status" value="1"/>
</dbReference>
<evidence type="ECO:0000313" key="10">
    <source>
        <dbReference type="Proteomes" id="UP000095284"/>
    </source>
</evidence>
<dbReference type="InterPro" id="IPR044926">
    <property type="entry name" value="RGS_subdomain_2"/>
</dbReference>
<evidence type="ECO:0000313" key="8">
    <source>
        <dbReference type="EMBL" id="CAD5209393.1"/>
    </source>
</evidence>
<dbReference type="InterPro" id="IPR038207">
    <property type="entry name" value="DIX_dom_sf"/>
</dbReference>
<dbReference type="GO" id="GO:0090090">
    <property type="term" value="P:negative regulation of canonical Wnt signaling pathway"/>
    <property type="evidence" value="ECO:0007669"/>
    <property type="project" value="InterPro"/>
</dbReference>
<evidence type="ECO:0000313" key="11">
    <source>
        <dbReference type="Proteomes" id="UP000659654"/>
    </source>
</evidence>
<dbReference type="GO" id="GO:0005886">
    <property type="term" value="C:plasma membrane"/>
    <property type="evidence" value="ECO:0007669"/>
    <property type="project" value="TreeGrafter"/>
</dbReference>
<reference evidence="9" key="2">
    <citation type="submission" date="2020-08" db="EMBL/GenBank/DDBJ databases">
        <authorList>
            <person name="Kikuchi T."/>
        </authorList>
    </citation>
    <scope>NUCLEOTIDE SEQUENCE</scope>
    <source>
        <strain evidence="8">Ka4C1</strain>
    </source>
</reference>
<dbReference type="EMBL" id="CAJFDI010000001">
    <property type="protein sequence ID" value="CAD5209393.1"/>
    <property type="molecule type" value="Genomic_DNA"/>
</dbReference>
<feature type="domain" description="DIX" evidence="7">
    <location>
        <begin position="444"/>
        <end position="528"/>
    </location>
</feature>
<dbReference type="Pfam" id="PF00778">
    <property type="entry name" value="DIX"/>
    <property type="match status" value="1"/>
</dbReference>
<dbReference type="SMART" id="SM00315">
    <property type="entry name" value="RGS"/>
    <property type="match status" value="1"/>
</dbReference>
<dbReference type="GO" id="GO:0030877">
    <property type="term" value="C:beta-catenin destruction complex"/>
    <property type="evidence" value="ECO:0007669"/>
    <property type="project" value="TreeGrafter"/>
</dbReference>
<proteinExistence type="predicted"/>
<dbReference type="GO" id="GO:0019901">
    <property type="term" value="F:protein kinase binding"/>
    <property type="evidence" value="ECO:0007669"/>
    <property type="project" value="TreeGrafter"/>
</dbReference>
<evidence type="ECO:0000259" key="6">
    <source>
        <dbReference type="PROSITE" id="PS50132"/>
    </source>
</evidence>
<dbReference type="GO" id="GO:0031625">
    <property type="term" value="F:ubiquitin protein ligase binding"/>
    <property type="evidence" value="ECO:0007669"/>
    <property type="project" value="TreeGrafter"/>
</dbReference>
<dbReference type="eggNOG" id="ENOG502S33C">
    <property type="taxonomic scope" value="Eukaryota"/>
</dbReference>
<dbReference type="EMBL" id="CAJFCV020000001">
    <property type="protein sequence ID" value="CAG9084403.1"/>
    <property type="molecule type" value="Genomic_DNA"/>
</dbReference>
<dbReference type="GO" id="GO:0032436">
    <property type="term" value="P:positive regulation of proteasomal ubiquitin-dependent protein catabolic process"/>
    <property type="evidence" value="ECO:0007669"/>
    <property type="project" value="TreeGrafter"/>
</dbReference>
<dbReference type="GO" id="GO:0005634">
    <property type="term" value="C:nucleus"/>
    <property type="evidence" value="ECO:0007669"/>
    <property type="project" value="TreeGrafter"/>
</dbReference>
<dbReference type="SMR" id="A0A1I7SDR1"/>
<dbReference type="GO" id="GO:0016055">
    <property type="term" value="P:Wnt signaling pathway"/>
    <property type="evidence" value="ECO:0007669"/>
    <property type="project" value="UniProtKB-KW"/>
</dbReference>
<gene>
    <name evidence="8" type="ORF">BXYJ_LOCUS1420</name>
</gene>
<dbReference type="Proteomes" id="UP000582659">
    <property type="component" value="Unassembled WGS sequence"/>
</dbReference>
<keyword evidence="3 4" id="KW-0879">Wnt signaling pathway</keyword>
<evidence type="ECO:0000313" key="9">
    <source>
        <dbReference type="EMBL" id="CAG9084403.1"/>
    </source>
</evidence>
<comment type="subcellular location">
    <subcellularLocation>
        <location evidence="1">Cytoplasm</location>
    </subcellularLocation>
</comment>
<dbReference type="InterPro" id="IPR001158">
    <property type="entry name" value="DIX"/>
</dbReference>
<dbReference type="InterPro" id="IPR036305">
    <property type="entry name" value="RGS_sf"/>
</dbReference>
<keyword evidence="2" id="KW-0963">Cytoplasm</keyword>
<name>A0A1I7SDR1_BURXY</name>
<feature type="compositionally biased region" description="Basic and acidic residues" evidence="5">
    <location>
        <begin position="155"/>
        <end position="168"/>
    </location>
</feature>
<dbReference type="Gene3D" id="2.40.240.130">
    <property type="match status" value="1"/>
</dbReference>
<organism evidence="10 12">
    <name type="scientific">Bursaphelenchus xylophilus</name>
    <name type="common">Pinewood nematode worm</name>
    <name type="synonym">Aphelenchoides xylophilus</name>
    <dbReference type="NCBI Taxonomy" id="6326"/>
    <lineage>
        <taxon>Eukaryota</taxon>
        <taxon>Metazoa</taxon>
        <taxon>Ecdysozoa</taxon>
        <taxon>Nematoda</taxon>
        <taxon>Chromadorea</taxon>
        <taxon>Rhabditida</taxon>
        <taxon>Tylenchina</taxon>
        <taxon>Tylenchomorpha</taxon>
        <taxon>Aphelenchoidea</taxon>
        <taxon>Aphelenchoididae</taxon>
        <taxon>Bursaphelenchus</taxon>
    </lineage>
</organism>
<reference evidence="12" key="1">
    <citation type="submission" date="2016-11" db="UniProtKB">
        <authorList>
            <consortium name="WormBaseParasite"/>
        </authorList>
    </citation>
    <scope>IDENTIFICATION</scope>
</reference>
<dbReference type="PANTHER" id="PTHR46102:SF2">
    <property type="entry name" value="AXIN"/>
    <property type="match status" value="1"/>
</dbReference>
<feature type="region of interest" description="Disordered" evidence="5">
    <location>
        <begin position="329"/>
        <end position="373"/>
    </location>
</feature>
<dbReference type="Gene3D" id="1.10.167.10">
    <property type="entry name" value="Regulator of G-protein Signalling 4, domain 2"/>
    <property type="match status" value="1"/>
</dbReference>
<evidence type="ECO:0000256" key="5">
    <source>
        <dbReference type="SAM" id="MobiDB-lite"/>
    </source>
</evidence>
<dbReference type="SUPFAM" id="SSF54236">
    <property type="entry name" value="Ubiquitin-like"/>
    <property type="match status" value="1"/>
</dbReference>
<protein>
    <submittedName>
        <fullName evidence="8">(pine wood nematode) hypothetical protein</fullName>
    </submittedName>
</protein>
<dbReference type="GO" id="GO:0005737">
    <property type="term" value="C:cytoplasm"/>
    <property type="evidence" value="ECO:0007669"/>
    <property type="project" value="UniProtKB-SubCell"/>
</dbReference>
<dbReference type="Proteomes" id="UP000659654">
    <property type="component" value="Unassembled WGS sequence"/>
</dbReference>
<dbReference type="AlphaFoldDB" id="A0A1I7SDR1"/>
<evidence type="ECO:0000256" key="1">
    <source>
        <dbReference type="ARBA" id="ARBA00004496"/>
    </source>
</evidence>
<feature type="compositionally biased region" description="Polar residues" evidence="5">
    <location>
        <begin position="334"/>
        <end position="348"/>
    </location>
</feature>
<evidence type="ECO:0000256" key="2">
    <source>
        <dbReference type="ARBA" id="ARBA00022490"/>
    </source>
</evidence>
<dbReference type="OrthoDB" id="10007451at2759"/>
<dbReference type="GO" id="GO:0008013">
    <property type="term" value="F:beta-catenin binding"/>
    <property type="evidence" value="ECO:0007669"/>
    <property type="project" value="TreeGrafter"/>
</dbReference>
<evidence type="ECO:0000256" key="3">
    <source>
        <dbReference type="ARBA" id="ARBA00022687"/>
    </source>
</evidence>
<dbReference type="WBParaSite" id="BXY_1116800.1">
    <property type="protein sequence ID" value="BXY_1116800.1"/>
    <property type="gene ID" value="BXY_1116800"/>
</dbReference>
<dbReference type="GO" id="GO:0060090">
    <property type="term" value="F:molecular adaptor activity"/>
    <property type="evidence" value="ECO:0007669"/>
    <property type="project" value="TreeGrafter"/>
</dbReference>
<dbReference type="SUPFAM" id="SSF48097">
    <property type="entry name" value="Regulator of G-protein signaling, RGS"/>
    <property type="match status" value="1"/>
</dbReference>
<evidence type="ECO:0000259" key="7">
    <source>
        <dbReference type="PROSITE" id="PS50841"/>
    </source>
</evidence>
<dbReference type="InterPro" id="IPR016137">
    <property type="entry name" value="RGS"/>
</dbReference>